<proteinExistence type="predicted"/>
<dbReference type="InterPro" id="IPR051200">
    <property type="entry name" value="Host-pathogen_enzymatic-act"/>
</dbReference>
<keyword evidence="4" id="KW-1185">Reference proteome</keyword>
<sequence length="474" mass="49166">MTSVGRHARHLALGLLLAGGLFAAEAGAQTAFSTLDRSTEAQIRFSASEQGKPILAGSEVTFTGQGFQPGQKVKLLYGTTPLSDEALTADGEGQIEGRLTIPEEAAFGTYPIIVVAEEPYYATVADLKVSPEVPLSGQDDFAVDEATGIARGLYQSAYSAGNDALFVTSSIGRPPVRESEIVKLDPETFEVLARISPAAVPGADDAGEGDTGGPSVFAVYGIALDDAKDTLWVTNTRQDTVAVYQQSDLSLVKQFDPGTVTHARDVRIDSGAGRAYVSATGTPEVVVFDTETLEPVTTIEIKALGRGQQFSAASLSLDPEAKRLYVASLSTDEVAVIDTETNTVEKVFPVPGARSAIGVSHDPETGRIFVAAQGSDNLVVLDGDSGAVIADTSVGAGALNVAFDPVNRLAYVSNRGAGTIAVTDPDGNIVANLGPAPLANHVALGKDGTVYAVDNSSGPGGEDSDTILRIRPQE</sequence>
<protein>
    <submittedName>
        <fullName evidence="3">40-residue YVTN family beta-propeller repeat-containing protein</fullName>
    </submittedName>
</protein>
<dbReference type="AlphaFoldDB" id="A0A1R3WZ43"/>
<organism evidence="3 4">
    <name type="scientific">Pontibaca methylaminivorans</name>
    <dbReference type="NCBI Taxonomy" id="515897"/>
    <lineage>
        <taxon>Bacteria</taxon>
        <taxon>Pseudomonadati</taxon>
        <taxon>Pseudomonadota</taxon>
        <taxon>Alphaproteobacteria</taxon>
        <taxon>Rhodobacterales</taxon>
        <taxon>Roseobacteraceae</taxon>
        <taxon>Pontibaca</taxon>
    </lineage>
</organism>
<keyword evidence="2" id="KW-0732">Signal</keyword>
<feature type="signal peptide" evidence="2">
    <location>
        <begin position="1"/>
        <end position="23"/>
    </location>
</feature>
<gene>
    <name evidence="3" type="ORF">SAMN05421849_2001</name>
</gene>
<evidence type="ECO:0000256" key="1">
    <source>
        <dbReference type="SAM" id="MobiDB-lite"/>
    </source>
</evidence>
<dbReference type="STRING" id="515897.SAMN05421849_2001"/>
<accession>A0A1R3WZ43</accession>
<feature type="chain" id="PRO_5013114078" evidence="2">
    <location>
        <begin position="24"/>
        <end position="474"/>
    </location>
</feature>
<evidence type="ECO:0000256" key="2">
    <source>
        <dbReference type="SAM" id="SignalP"/>
    </source>
</evidence>
<dbReference type="OrthoDB" id="7197435at2"/>
<dbReference type="PANTHER" id="PTHR47197:SF3">
    <property type="entry name" value="DIHYDRO-HEME D1 DEHYDROGENASE"/>
    <property type="match status" value="1"/>
</dbReference>
<dbReference type="EMBL" id="FTPS01000001">
    <property type="protein sequence ID" value="SIT83885.1"/>
    <property type="molecule type" value="Genomic_DNA"/>
</dbReference>
<dbReference type="InterPro" id="IPR011048">
    <property type="entry name" value="Haem_d1_sf"/>
</dbReference>
<name>A0A1R3WZ43_9RHOB</name>
<reference evidence="3 4" key="1">
    <citation type="submission" date="2017-01" db="EMBL/GenBank/DDBJ databases">
        <authorList>
            <person name="Mah S.A."/>
            <person name="Swanson W.J."/>
            <person name="Moy G.W."/>
            <person name="Vacquier V.D."/>
        </authorList>
    </citation>
    <scope>NUCLEOTIDE SEQUENCE [LARGE SCALE GENOMIC DNA]</scope>
    <source>
        <strain evidence="3 4">DSM 21219</strain>
    </source>
</reference>
<evidence type="ECO:0000313" key="4">
    <source>
        <dbReference type="Proteomes" id="UP000192455"/>
    </source>
</evidence>
<dbReference type="Gene3D" id="2.130.10.10">
    <property type="entry name" value="YVTN repeat-like/Quinoprotein amine dehydrogenase"/>
    <property type="match status" value="1"/>
</dbReference>
<dbReference type="SUPFAM" id="SSF51004">
    <property type="entry name" value="C-terminal (heme d1) domain of cytochrome cd1-nitrite reductase"/>
    <property type="match status" value="1"/>
</dbReference>
<evidence type="ECO:0000313" key="3">
    <source>
        <dbReference type="EMBL" id="SIT83885.1"/>
    </source>
</evidence>
<dbReference type="InterPro" id="IPR015943">
    <property type="entry name" value="WD40/YVTN_repeat-like_dom_sf"/>
</dbReference>
<dbReference type="PANTHER" id="PTHR47197">
    <property type="entry name" value="PROTEIN NIRF"/>
    <property type="match status" value="1"/>
</dbReference>
<dbReference type="Proteomes" id="UP000192455">
    <property type="component" value="Unassembled WGS sequence"/>
</dbReference>
<feature type="region of interest" description="Disordered" evidence="1">
    <location>
        <begin position="455"/>
        <end position="474"/>
    </location>
</feature>